<gene>
    <name evidence="1" type="primary">nifT</name>
    <name evidence="1" type="ORF">I8531_003094</name>
</gene>
<dbReference type="SUPFAM" id="SSF159203">
    <property type="entry name" value="NifT/FixU-like"/>
    <property type="match status" value="1"/>
</dbReference>
<dbReference type="RefSeq" id="WP_047370271.1">
    <property type="nucleotide sequence ID" value="NZ_CABMNU010000005.1"/>
</dbReference>
<evidence type="ECO:0000313" key="1">
    <source>
        <dbReference type="EMBL" id="HAT3582769.1"/>
    </source>
</evidence>
<dbReference type="GO" id="GO:0009399">
    <property type="term" value="P:nitrogen fixation"/>
    <property type="evidence" value="ECO:0007669"/>
    <property type="project" value="InterPro"/>
</dbReference>
<protein>
    <submittedName>
        <fullName evidence="1">Nitrogen fixation protein NifT</fullName>
    </submittedName>
</protein>
<sequence>MPIVIFRERGPDLWCYIAKQDLEAKVIAIEHDTPDNWGGAISLEGGRQYVVSLQPGRPSFPISLRATRGALL</sequence>
<dbReference type="InterPro" id="IPR024044">
    <property type="entry name" value="NifT/FixU_barrel-like_dom_sf"/>
</dbReference>
<accession>A0A9P3T9P5</accession>
<name>A0A9P3T9P5_KLUIN</name>
<dbReference type="NCBIfam" id="TIGR02934">
    <property type="entry name" value="nifT_nitrog"/>
    <property type="match status" value="1"/>
</dbReference>
<reference evidence="1" key="2">
    <citation type="submission" date="2020-10" db="EMBL/GenBank/DDBJ databases">
        <authorList>
            <consortium name="NCBI Pathogen Detection Project"/>
        </authorList>
    </citation>
    <scope>NUCLEOTIDE SEQUENCE</scope>
    <source>
        <strain evidence="1">CAVp300</strain>
    </source>
</reference>
<proteinExistence type="predicted"/>
<dbReference type="Pfam" id="PF06988">
    <property type="entry name" value="NifT"/>
    <property type="match status" value="1"/>
</dbReference>
<reference evidence="1" key="1">
    <citation type="journal article" date="2018" name="Genome Biol.">
        <title>SKESA: strategic k-mer extension for scrupulous assemblies.</title>
        <authorList>
            <person name="Souvorov A."/>
            <person name="Agarwala R."/>
            <person name="Lipman D.J."/>
        </authorList>
    </citation>
    <scope>NUCLEOTIDE SEQUENCE</scope>
    <source>
        <strain evidence="1">CAVp300</strain>
    </source>
</reference>
<dbReference type="Proteomes" id="UP000867740">
    <property type="component" value="Unassembled WGS sequence"/>
</dbReference>
<evidence type="ECO:0000313" key="2">
    <source>
        <dbReference type="Proteomes" id="UP000867740"/>
    </source>
</evidence>
<dbReference type="EMBL" id="DACSUM010000025">
    <property type="protein sequence ID" value="HAT3582769.1"/>
    <property type="molecule type" value="Genomic_DNA"/>
</dbReference>
<dbReference type="AlphaFoldDB" id="A0A9P3T9P5"/>
<comment type="caution">
    <text evidence="1">The sequence shown here is derived from an EMBL/GenBank/DDBJ whole genome shotgun (WGS) entry which is preliminary data.</text>
</comment>
<dbReference type="InterPro" id="IPR009727">
    <property type="entry name" value="NifT"/>
</dbReference>
<dbReference type="Gene3D" id="2.40.50.240">
    <property type="entry name" value="NifT/FixU-like"/>
    <property type="match status" value="1"/>
</dbReference>
<organism evidence="1 2">
    <name type="scientific">Kluyvera intermedia</name>
    <name type="common">Enterobacter intermedius</name>
    <dbReference type="NCBI Taxonomy" id="61648"/>
    <lineage>
        <taxon>Bacteria</taxon>
        <taxon>Pseudomonadati</taxon>
        <taxon>Pseudomonadota</taxon>
        <taxon>Gammaproteobacteria</taxon>
        <taxon>Enterobacterales</taxon>
        <taxon>Enterobacteriaceae</taxon>
        <taxon>Kluyvera</taxon>
    </lineage>
</organism>